<feature type="domain" description="DUF7330" evidence="2">
    <location>
        <begin position="146"/>
        <end position="308"/>
    </location>
</feature>
<protein>
    <recommendedName>
        <fullName evidence="2">DUF7330 domain-containing protein</fullName>
    </recommendedName>
</protein>
<feature type="region of interest" description="Disordered" evidence="1">
    <location>
        <begin position="114"/>
        <end position="139"/>
    </location>
</feature>
<sequence length="402" mass="43063">MIIPTSEKSESSIYSGSTRHRTSFGLAGDPPSPPPYSPTISSGDDHHHDGTHSPPSAGFRPTSPRLNLPPRCNHLIDRKTFSSVSGTWHVDTSLEVPECLLPPITEFDGRWNQEAQQARKNRAEAPERRPGSWSGSTRDQRFPFVEARPNLMLGATNGAISGDIHVVSGDGLARQTILVAEGCNGSINLRIHAPPDQLLRVFASSTNGSINIKIPSYFEGAVVMSTSWGSVNISDSIKAKLTTFSSASNKSRGFIGDWQAQGFGSILNSTNPNDDPPLPGTQDPFAAWTGPLIDISSTNGAVSLTYIDDVTPAYADQFKRAMQGFLGGWLGKRGRDGETIGESPIPTPPMFNPPDPPVFNLPQPPAFHSSPPGMFHPSPPGAWIMHPRSPVGSAGVGTFDLD</sequence>
<comment type="caution">
    <text evidence="3">The sequence shown here is derived from an EMBL/GenBank/DDBJ whole genome shotgun (WGS) entry which is preliminary data.</text>
</comment>
<proteinExistence type="predicted"/>
<reference evidence="3" key="1">
    <citation type="submission" date="2021-01" db="EMBL/GenBank/DDBJ databases">
        <authorList>
            <person name="Kaushik A."/>
        </authorList>
    </citation>
    <scope>NUCLEOTIDE SEQUENCE</scope>
    <source>
        <strain evidence="3">AG2-2IIIB</strain>
    </source>
</reference>
<organism evidence="3 4">
    <name type="scientific">Rhizoctonia solani</name>
    <dbReference type="NCBI Taxonomy" id="456999"/>
    <lineage>
        <taxon>Eukaryota</taxon>
        <taxon>Fungi</taxon>
        <taxon>Dikarya</taxon>
        <taxon>Basidiomycota</taxon>
        <taxon>Agaricomycotina</taxon>
        <taxon>Agaricomycetes</taxon>
        <taxon>Cantharellales</taxon>
        <taxon>Ceratobasidiaceae</taxon>
        <taxon>Rhizoctonia</taxon>
    </lineage>
</organism>
<dbReference type="EMBL" id="CAJMWT010002268">
    <property type="protein sequence ID" value="CAE6437838.1"/>
    <property type="molecule type" value="Genomic_DNA"/>
</dbReference>
<evidence type="ECO:0000256" key="1">
    <source>
        <dbReference type="SAM" id="MobiDB-lite"/>
    </source>
</evidence>
<dbReference type="Pfam" id="PF24016">
    <property type="entry name" value="DUF7330"/>
    <property type="match status" value="1"/>
</dbReference>
<evidence type="ECO:0000313" key="4">
    <source>
        <dbReference type="Proteomes" id="UP000663843"/>
    </source>
</evidence>
<dbReference type="InterPro" id="IPR055754">
    <property type="entry name" value="DUF7330"/>
</dbReference>
<evidence type="ECO:0000259" key="2">
    <source>
        <dbReference type="Pfam" id="PF24016"/>
    </source>
</evidence>
<feature type="compositionally biased region" description="Basic and acidic residues" evidence="1">
    <location>
        <begin position="121"/>
        <end position="130"/>
    </location>
</feature>
<dbReference type="AlphaFoldDB" id="A0A8H2Y126"/>
<name>A0A8H2Y126_9AGAM</name>
<evidence type="ECO:0000313" key="3">
    <source>
        <dbReference type="EMBL" id="CAE6437838.1"/>
    </source>
</evidence>
<dbReference type="Proteomes" id="UP000663843">
    <property type="component" value="Unassembled WGS sequence"/>
</dbReference>
<accession>A0A8H2Y126</accession>
<feature type="region of interest" description="Disordered" evidence="1">
    <location>
        <begin position="1"/>
        <end position="69"/>
    </location>
</feature>
<gene>
    <name evidence="3" type="ORF">RDB_LOCUS71901</name>
</gene>